<dbReference type="SUPFAM" id="SSF47413">
    <property type="entry name" value="lambda repressor-like DNA-binding domains"/>
    <property type="match status" value="1"/>
</dbReference>
<reference evidence="2 3" key="1">
    <citation type="journal article" date="2014" name="Genome Announc.">
        <title>Draft Genome Sequence of the Antitrypanosomally Active Sponge-Associated Bacterium Actinokineospora sp. Strain EG49.</title>
        <authorList>
            <person name="Harjes J."/>
            <person name="Ryu T."/>
            <person name="Abdelmohsen U.R."/>
            <person name="Moitinho-Silva L."/>
            <person name="Horn H."/>
            <person name="Ravasi T."/>
            <person name="Hentschel U."/>
        </authorList>
    </citation>
    <scope>NUCLEOTIDE SEQUENCE [LARGE SCALE GENOMIC DNA]</scope>
    <source>
        <strain evidence="2 3">EG49</strain>
    </source>
</reference>
<dbReference type="CDD" id="cd00093">
    <property type="entry name" value="HTH_XRE"/>
    <property type="match status" value="1"/>
</dbReference>
<dbReference type="PATRIC" id="fig|909613.9.peg.2379"/>
<sequence>MDDTTGGDPWRARLAEFGARLRDLRKRAGLTLESLAPDIASSKSTLSTLERGGGAVVPDRGLVESYVRRCLAAWDVDEVIRAATGEDLLSHHDQLVALHDRVRPEPRRARAGGGEPGGRARVERVVLQGAVLIERPAGDAALDFSRSPFDVERVPGPVPALSVEQARARPSRLLQPRFAVVPFTGRDAEQVALGRWLAEPEHTSVRLLHAAGGQGKTRLADRVAAEHRGGQWAVWQVRHSPAAVDSGNDPEATEGAVPLAPGADVLAVVDYADRWPSDDLITLVRTLQQLARRRGTRARVLLLGRTAKNWWPAVVGRLDTAYGLDATGQWPLASLTEEPAARLSMFRLAAGHFAAQLGVDADPAEVPLPVDLDRDGYAQVLAVQMAALAAVDARHRDVAVPLDLVSVADYLLCREYATWDALYSARGGFTRPPVMSRLAYVATLAGALPRPHARLALRRTDLADSASTADHLIDDHLACYPSADPRTVFEPLHPDRLGEDLVALTTPGHPHAQLNWQVDDWATAATTAGAGTRVVSAAEALTTDLLPDPAMARSWAPAALTVLAEAAHRYPHLSTGLLNPLLLANPHLLLVAGGAAATRLTDLPDLDPAVLEAVEPVLPQTRDVTTDVAAAAVARRLAEHRLATEADPVRRAAVHGDLAMRLDRAGQYEEALANAALAVGEARRATARDPVHRRRLASWLNTLSLQSARAGRRSEALAHAREAVDLRRALGPGTTEPDLPGLANALNSLAKALAELGSHAEALQYAEEAADVLRALVTAGAPTAREALAQVLHNIAASRSDLGADDEALVAAAESVGIYRELAAADPAAHLPDLADALQNLPAYLSSDPGRARDALAAAEESVRLYRELVETNSAPFLAQLAGALHNLSVTCSALGERREAAGYADEAVTTYRDLAETDPDAHQPDLALTLHHQAKTLADNGQRDLAVDVAAEAVTHYRHLAAIDPRPFEPNLAMALYNQASFLSEAGRPQEAVAPAEESVTRYRGVEEVEGDLHAANTADALHNLAFILGEVGRADEALARAEEAWSRLRLLSEEDDSYAAHTAVSCGTVGRLLAGLGRHGEAVELGGLAVAGLRAATAEEPGWEPYLSGALTTLALGLSGLGRATEARTAAREAVDIVRRVGREAPELVTDHMLVAERVLADLTG</sequence>
<comment type="caution">
    <text evidence="2">The sequence shown here is derived from an EMBL/GenBank/DDBJ whole genome shotgun (WGS) entry which is preliminary data.</text>
</comment>
<dbReference type="Proteomes" id="UP000019277">
    <property type="component" value="Unassembled WGS sequence"/>
</dbReference>
<dbReference type="PANTHER" id="PTHR19959">
    <property type="entry name" value="KINESIN LIGHT CHAIN"/>
    <property type="match status" value="1"/>
</dbReference>
<dbReference type="STRING" id="909613.UO65_2373"/>
<dbReference type="RefSeq" id="WP_052021039.1">
    <property type="nucleotide sequence ID" value="NZ_AYXG01000081.1"/>
</dbReference>
<evidence type="ECO:0000259" key="1">
    <source>
        <dbReference type="PROSITE" id="PS50943"/>
    </source>
</evidence>
<dbReference type="Gene3D" id="1.10.260.40">
    <property type="entry name" value="lambda repressor-like DNA-binding domains"/>
    <property type="match status" value="1"/>
</dbReference>
<dbReference type="OrthoDB" id="8550139at2"/>
<dbReference type="eggNOG" id="COG0457">
    <property type="taxonomic scope" value="Bacteria"/>
</dbReference>
<dbReference type="EMBL" id="AYXG01000081">
    <property type="protein sequence ID" value="EWC62386.1"/>
    <property type="molecule type" value="Genomic_DNA"/>
</dbReference>
<organism evidence="2 3">
    <name type="scientific">Actinokineospora spheciospongiae</name>
    <dbReference type="NCBI Taxonomy" id="909613"/>
    <lineage>
        <taxon>Bacteria</taxon>
        <taxon>Bacillati</taxon>
        <taxon>Actinomycetota</taxon>
        <taxon>Actinomycetes</taxon>
        <taxon>Pseudonocardiales</taxon>
        <taxon>Pseudonocardiaceae</taxon>
        <taxon>Actinokineospora</taxon>
    </lineage>
</organism>
<dbReference type="Gene3D" id="1.25.40.10">
    <property type="entry name" value="Tetratricopeptide repeat domain"/>
    <property type="match status" value="4"/>
</dbReference>
<keyword evidence="3" id="KW-1185">Reference proteome</keyword>
<dbReference type="InterPro" id="IPR011990">
    <property type="entry name" value="TPR-like_helical_dom_sf"/>
</dbReference>
<dbReference type="PANTHER" id="PTHR19959:SF119">
    <property type="entry name" value="FUNGAL LIPASE-LIKE DOMAIN-CONTAINING PROTEIN"/>
    <property type="match status" value="1"/>
</dbReference>
<feature type="domain" description="HTH cro/C1-type" evidence="1">
    <location>
        <begin position="21"/>
        <end position="52"/>
    </location>
</feature>
<dbReference type="PROSITE" id="PS50943">
    <property type="entry name" value="HTH_CROC1"/>
    <property type="match status" value="1"/>
</dbReference>
<dbReference type="SUPFAM" id="SSF48452">
    <property type="entry name" value="TPR-like"/>
    <property type="match status" value="3"/>
</dbReference>
<protein>
    <submittedName>
        <fullName evidence="2">Tetratricopeptide repeat family</fullName>
    </submittedName>
</protein>
<gene>
    <name evidence="2" type="ORF">UO65_2373</name>
</gene>
<dbReference type="SMART" id="SM00028">
    <property type="entry name" value="TPR"/>
    <property type="match status" value="7"/>
</dbReference>
<dbReference type="Pfam" id="PF13374">
    <property type="entry name" value="TPR_10"/>
    <property type="match status" value="3"/>
</dbReference>
<dbReference type="InterPro" id="IPR010982">
    <property type="entry name" value="Lambda_DNA-bd_dom_sf"/>
</dbReference>
<dbReference type="InterPro" id="IPR019734">
    <property type="entry name" value="TPR_rpt"/>
</dbReference>
<dbReference type="Pfam" id="PF13560">
    <property type="entry name" value="HTH_31"/>
    <property type="match status" value="1"/>
</dbReference>
<dbReference type="GO" id="GO:0003677">
    <property type="term" value="F:DNA binding"/>
    <property type="evidence" value="ECO:0007669"/>
    <property type="project" value="InterPro"/>
</dbReference>
<evidence type="ECO:0000313" key="3">
    <source>
        <dbReference type="Proteomes" id="UP000019277"/>
    </source>
</evidence>
<name>W7J0D7_9PSEU</name>
<proteinExistence type="predicted"/>
<dbReference type="InterPro" id="IPR001387">
    <property type="entry name" value="Cro/C1-type_HTH"/>
</dbReference>
<evidence type="ECO:0000313" key="2">
    <source>
        <dbReference type="EMBL" id="EWC62386.1"/>
    </source>
</evidence>
<dbReference type="AlphaFoldDB" id="W7J0D7"/>
<accession>W7J0D7</accession>